<dbReference type="EMBL" id="JBHSHC010000033">
    <property type="protein sequence ID" value="MFC4766858.1"/>
    <property type="molecule type" value="Genomic_DNA"/>
</dbReference>
<evidence type="ECO:0000256" key="1">
    <source>
        <dbReference type="SAM" id="SignalP"/>
    </source>
</evidence>
<reference evidence="3" key="1">
    <citation type="journal article" date="2019" name="Int. J. Syst. Evol. Microbiol.">
        <title>The Global Catalogue of Microorganisms (GCM) 10K type strain sequencing project: providing services to taxonomists for standard genome sequencing and annotation.</title>
        <authorList>
            <consortium name="The Broad Institute Genomics Platform"/>
            <consortium name="The Broad Institute Genome Sequencing Center for Infectious Disease"/>
            <person name="Wu L."/>
            <person name="Ma J."/>
        </authorList>
    </citation>
    <scope>NUCLEOTIDE SEQUENCE [LARGE SCALE GENOMIC DNA]</scope>
    <source>
        <strain evidence="3">WYCCWR 12678</strain>
    </source>
</reference>
<evidence type="ECO:0008006" key="4">
    <source>
        <dbReference type="Google" id="ProtNLM"/>
    </source>
</evidence>
<dbReference type="PROSITE" id="PS51257">
    <property type="entry name" value="PROKAR_LIPOPROTEIN"/>
    <property type="match status" value="1"/>
</dbReference>
<feature type="chain" id="PRO_5046085283" description="Lipoprotein" evidence="1">
    <location>
        <begin position="24"/>
        <end position="137"/>
    </location>
</feature>
<keyword evidence="3" id="KW-1185">Reference proteome</keyword>
<comment type="caution">
    <text evidence="2">The sequence shown here is derived from an EMBL/GenBank/DDBJ whole genome shotgun (WGS) entry which is preliminary data.</text>
</comment>
<proteinExistence type="predicted"/>
<protein>
    <recommendedName>
        <fullName evidence="4">Lipoprotein</fullName>
    </recommendedName>
</protein>
<accession>A0ABV9PZF9</accession>
<evidence type="ECO:0000313" key="2">
    <source>
        <dbReference type="EMBL" id="MFC4766858.1"/>
    </source>
</evidence>
<keyword evidence="1" id="KW-0732">Signal</keyword>
<dbReference type="RefSeq" id="WP_380024751.1">
    <property type="nucleotide sequence ID" value="NZ_JBHSHC010000033.1"/>
</dbReference>
<gene>
    <name evidence="2" type="ORF">ACFO8Q_05685</name>
</gene>
<organism evidence="2 3">
    <name type="scientific">Effusibacillus consociatus</name>
    <dbReference type="NCBI Taxonomy" id="1117041"/>
    <lineage>
        <taxon>Bacteria</taxon>
        <taxon>Bacillati</taxon>
        <taxon>Bacillota</taxon>
        <taxon>Bacilli</taxon>
        <taxon>Bacillales</taxon>
        <taxon>Alicyclobacillaceae</taxon>
        <taxon>Effusibacillus</taxon>
    </lineage>
</organism>
<sequence length="137" mass="15224">MKRILAILALTMTVAGCSTGIDAVDQKINQVKEAADSKVKEQLQIGIQNQIDQLKANNPQFAAALAQKDKLKMDWEALKNTELAQHSFFSAFGHEYLAKVRGDGTVQVVQRNTQTGEEKVFREYKMSIDGNGQVELQ</sequence>
<evidence type="ECO:0000313" key="3">
    <source>
        <dbReference type="Proteomes" id="UP001596002"/>
    </source>
</evidence>
<name>A0ABV9PZF9_9BACL</name>
<feature type="signal peptide" evidence="1">
    <location>
        <begin position="1"/>
        <end position="23"/>
    </location>
</feature>
<dbReference type="Proteomes" id="UP001596002">
    <property type="component" value="Unassembled WGS sequence"/>
</dbReference>